<sequence length="144" mass="17464">PTHWSKEVENAYRFQLAGYRDETEYKALRKVAQIDKWPDSGFVKKLQRRKDGYFYYFDKERECPDKEINKYSVSRGYIAYTQYISDCLKTIEVDLLLQKRTVKRSEMIHHNEKHLLKNIVLSLKFIFYKRIQSLKTELEQALDR</sequence>
<dbReference type="EMBL" id="CAJOBC010083270">
    <property type="protein sequence ID" value="CAF4299151.1"/>
    <property type="molecule type" value="Genomic_DNA"/>
</dbReference>
<evidence type="ECO:0000256" key="1">
    <source>
        <dbReference type="ARBA" id="ARBA00008514"/>
    </source>
</evidence>
<evidence type="ECO:0000313" key="3">
    <source>
        <dbReference type="EMBL" id="CAF4299151.1"/>
    </source>
</evidence>
<dbReference type="PANTHER" id="PTHR17008:SF1">
    <property type="entry name" value="MEIOSIS EXPRESSED GENE 1 PROTEIN HOMOLOG"/>
    <property type="match status" value="1"/>
</dbReference>
<dbReference type="InterPro" id="IPR020186">
    <property type="entry name" value="Meiosis-expressed_gene_1"/>
</dbReference>
<proteinExistence type="inferred from homology"/>
<gene>
    <name evidence="2" type="ORF">GPM918_LOCUS33474</name>
    <name evidence="3" type="ORF">SRO942_LOCUS34157</name>
</gene>
<protein>
    <submittedName>
        <fullName evidence="2">Uncharacterized protein</fullName>
    </submittedName>
</protein>
<dbReference type="Proteomes" id="UP000681722">
    <property type="component" value="Unassembled WGS sequence"/>
</dbReference>
<evidence type="ECO:0000313" key="4">
    <source>
        <dbReference type="Proteomes" id="UP000663829"/>
    </source>
</evidence>
<dbReference type="Proteomes" id="UP000663829">
    <property type="component" value="Unassembled WGS sequence"/>
</dbReference>
<organism evidence="2 4">
    <name type="scientific">Didymodactylos carnosus</name>
    <dbReference type="NCBI Taxonomy" id="1234261"/>
    <lineage>
        <taxon>Eukaryota</taxon>
        <taxon>Metazoa</taxon>
        <taxon>Spiralia</taxon>
        <taxon>Gnathifera</taxon>
        <taxon>Rotifera</taxon>
        <taxon>Eurotatoria</taxon>
        <taxon>Bdelloidea</taxon>
        <taxon>Philodinida</taxon>
        <taxon>Philodinidae</taxon>
        <taxon>Didymodactylos</taxon>
    </lineage>
</organism>
<dbReference type="Pfam" id="PF15163">
    <property type="entry name" value="Meiosis_expr"/>
    <property type="match status" value="1"/>
</dbReference>
<dbReference type="GO" id="GO:0005634">
    <property type="term" value="C:nucleus"/>
    <property type="evidence" value="ECO:0007669"/>
    <property type="project" value="InterPro"/>
</dbReference>
<comment type="similarity">
    <text evidence="1">Belongs to the MEIG1 family.</text>
</comment>
<keyword evidence="4" id="KW-1185">Reference proteome</keyword>
<feature type="non-terminal residue" evidence="2">
    <location>
        <position position="1"/>
    </location>
</feature>
<name>A0A815LLB1_9BILA</name>
<dbReference type="AlphaFoldDB" id="A0A815LLB1"/>
<dbReference type="OrthoDB" id="10023051at2759"/>
<accession>A0A815LLB1</accession>
<reference evidence="2" key="1">
    <citation type="submission" date="2021-02" db="EMBL/GenBank/DDBJ databases">
        <authorList>
            <person name="Nowell W R."/>
        </authorList>
    </citation>
    <scope>NUCLEOTIDE SEQUENCE</scope>
</reference>
<evidence type="ECO:0000313" key="2">
    <source>
        <dbReference type="EMBL" id="CAF1409990.1"/>
    </source>
</evidence>
<dbReference type="PANTHER" id="PTHR17008">
    <property type="entry name" value="MEIOSIS-EXPRESSED GENE 1 PROTEIN"/>
    <property type="match status" value="1"/>
</dbReference>
<dbReference type="EMBL" id="CAJNOQ010017848">
    <property type="protein sequence ID" value="CAF1409990.1"/>
    <property type="molecule type" value="Genomic_DNA"/>
</dbReference>
<comment type="caution">
    <text evidence="2">The sequence shown here is derived from an EMBL/GenBank/DDBJ whole genome shotgun (WGS) entry which is preliminary data.</text>
</comment>